<evidence type="ECO:0008006" key="4">
    <source>
        <dbReference type="Google" id="ProtNLM"/>
    </source>
</evidence>
<dbReference type="Proteomes" id="UP001597090">
    <property type="component" value="Unassembled WGS sequence"/>
</dbReference>
<feature type="compositionally biased region" description="Basic and acidic residues" evidence="1">
    <location>
        <begin position="24"/>
        <end position="40"/>
    </location>
</feature>
<reference evidence="3" key="1">
    <citation type="journal article" date="2019" name="Int. J. Syst. Evol. Microbiol.">
        <title>The Global Catalogue of Microorganisms (GCM) 10K type strain sequencing project: providing services to taxonomists for standard genome sequencing and annotation.</title>
        <authorList>
            <consortium name="The Broad Institute Genomics Platform"/>
            <consortium name="The Broad Institute Genome Sequencing Center for Infectious Disease"/>
            <person name="Wu L."/>
            <person name="Ma J."/>
        </authorList>
    </citation>
    <scope>NUCLEOTIDE SEQUENCE [LARGE SCALE GENOMIC DNA]</scope>
    <source>
        <strain evidence="3">CCUG 55491</strain>
    </source>
</reference>
<feature type="compositionally biased region" description="Basic and acidic residues" evidence="1">
    <location>
        <begin position="1"/>
        <end position="15"/>
    </location>
</feature>
<evidence type="ECO:0000256" key="1">
    <source>
        <dbReference type="SAM" id="MobiDB-lite"/>
    </source>
</evidence>
<evidence type="ECO:0000313" key="3">
    <source>
        <dbReference type="Proteomes" id="UP001597090"/>
    </source>
</evidence>
<protein>
    <recommendedName>
        <fullName evidence="4">Stress-induced protein</fullName>
    </recommendedName>
</protein>
<dbReference type="RefSeq" id="WP_386811914.1">
    <property type="nucleotide sequence ID" value="NZ_JBHTIH010000003.1"/>
</dbReference>
<organism evidence="2 3">
    <name type="scientific">Lysobacter koreensis</name>
    <dbReference type="NCBI Taxonomy" id="266122"/>
    <lineage>
        <taxon>Bacteria</taxon>
        <taxon>Pseudomonadati</taxon>
        <taxon>Pseudomonadota</taxon>
        <taxon>Gammaproteobacteria</taxon>
        <taxon>Lysobacterales</taxon>
        <taxon>Lysobacteraceae</taxon>
        <taxon>Lysobacter</taxon>
    </lineage>
</organism>
<gene>
    <name evidence="2" type="ORF">ACFQZQ_06295</name>
</gene>
<comment type="caution">
    <text evidence="2">The sequence shown here is derived from an EMBL/GenBank/DDBJ whole genome shotgun (WGS) entry which is preliminary data.</text>
</comment>
<evidence type="ECO:0000313" key="2">
    <source>
        <dbReference type="EMBL" id="MFD0738888.1"/>
    </source>
</evidence>
<keyword evidence="3" id="KW-1185">Reference proteome</keyword>
<name>A0ABW2YKR1_9GAMM</name>
<dbReference type="EMBL" id="JBHTIH010000003">
    <property type="protein sequence ID" value="MFD0738888.1"/>
    <property type="molecule type" value="Genomic_DNA"/>
</dbReference>
<sequence length="69" mass="7273">MGSNKHASERVKSDHTTPPSGRNDMSDGDHALRAGKDGPSQRKSVAGKEPSTRDAGSDDRRSGSESGKH</sequence>
<feature type="region of interest" description="Disordered" evidence="1">
    <location>
        <begin position="1"/>
        <end position="69"/>
    </location>
</feature>
<accession>A0ABW2YKR1</accession>
<feature type="compositionally biased region" description="Basic and acidic residues" evidence="1">
    <location>
        <begin position="50"/>
        <end position="69"/>
    </location>
</feature>
<proteinExistence type="predicted"/>